<dbReference type="PANTHER" id="PTHR11695">
    <property type="entry name" value="ALCOHOL DEHYDROGENASE RELATED"/>
    <property type="match status" value="1"/>
</dbReference>
<dbReference type="EC" id="1.-.-.-" evidence="2"/>
<sequence>MKAAQLTTYAKDFQLTVTTLPVPEIAADEVLVKVKAAAVNPLDQLIGSGSLRVLYGYARPVTMGNEIAGTVERLGSAVTDFQVGDAVYARLIIAKLGGFAEYVAVPARALAAMPSGLSFDQAVAVPLTGLTAYQALHEKLKLPAGATVFIPGGSGSFGQLAIPLAKAAGLKVIVSGNARSKQACLDLGADRYLDYREEDYWEVLHDVDAVIDTLGAQEIPHELAILKRGGQLLSLKAGPNRLFGQTGGFRWWQRVLVSLAGLKIDRMAQKQGVTYQFLFVRPDGQQLETVTKLVEQLHIVPAVDIQVYGLDDVNAAIQAMRTGKHRGKVILRLD</sequence>
<keyword evidence="2" id="KW-0560">Oxidoreductase</keyword>
<dbReference type="InterPro" id="IPR050700">
    <property type="entry name" value="YIM1/Zinc_Alcohol_DH_Fams"/>
</dbReference>
<dbReference type="PANTHER" id="PTHR11695:SF294">
    <property type="entry name" value="RETICULON-4-INTERACTING PROTEIN 1, MITOCHONDRIAL"/>
    <property type="match status" value="1"/>
</dbReference>
<name>A0ABW1SRW3_9LACO</name>
<dbReference type="SUPFAM" id="SSF51735">
    <property type="entry name" value="NAD(P)-binding Rossmann-fold domains"/>
    <property type="match status" value="1"/>
</dbReference>
<accession>A0ABW1SRW3</accession>
<organism evidence="2 3">
    <name type="scientific">Levilactobacillus tongjiangensis</name>
    <dbReference type="NCBI Taxonomy" id="2486023"/>
    <lineage>
        <taxon>Bacteria</taxon>
        <taxon>Bacillati</taxon>
        <taxon>Bacillota</taxon>
        <taxon>Bacilli</taxon>
        <taxon>Lactobacillales</taxon>
        <taxon>Lactobacillaceae</taxon>
        <taxon>Levilactobacillus</taxon>
    </lineage>
</organism>
<dbReference type="Gene3D" id="3.40.50.720">
    <property type="entry name" value="NAD(P)-binding Rossmann-like Domain"/>
    <property type="match status" value="1"/>
</dbReference>
<keyword evidence="3" id="KW-1185">Reference proteome</keyword>
<evidence type="ECO:0000259" key="1">
    <source>
        <dbReference type="SMART" id="SM00829"/>
    </source>
</evidence>
<evidence type="ECO:0000313" key="2">
    <source>
        <dbReference type="EMBL" id="MFC6207231.1"/>
    </source>
</evidence>
<dbReference type="RefSeq" id="WP_125691692.1">
    <property type="nucleotide sequence ID" value="NZ_JBHSSK010000021.1"/>
</dbReference>
<dbReference type="InterPro" id="IPR020843">
    <property type="entry name" value="ER"/>
</dbReference>
<reference evidence="3" key="1">
    <citation type="journal article" date="2019" name="Int. J. Syst. Evol. Microbiol.">
        <title>The Global Catalogue of Microorganisms (GCM) 10K type strain sequencing project: providing services to taxonomists for standard genome sequencing and annotation.</title>
        <authorList>
            <consortium name="The Broad Institute Genomics Platform"/>
            <consortium name="The Broad Institute Genome Sequencing Center for Infectious Disease"/>
            <person name="Wu L."/>
            <person name="Ma J."/>
        </authorList>
    </citation>
    <scope>NUCLEOTIDE SEQUENCE [LARGE SCALE GENOMIC DNA]</scope>
    <source>
        <strain evidence="3">CCM 8905</strain>
    </source>
</reference>
<dbReference type="SMART" id="SM00829">
    <property type="entry name" value="PKS_ER"/>
    <property type="match status" value="1"/>
</dbReference>
<dbReference type="CDD" id="cd05289">
    <property type="entry name" value="MDR_like_2"/>
    <property type="match status" value="1"/>
</dbReference>
<feature type="domain" description="Enoyl reductase (ER)" evidence="1">
    <location>
        <begin position="12"/>
        <end position="331"/>
    </location>
</feature>
<dbReference type="SUPFAM" id="SSF50129">
    <property type="entry name" value="GroES-like"/>
    <property type="match status" value="1"/>
</dbReference>
<dbReference type="EMBL" id="JBHSSK010000021">
    <property type="protein sequence ID" value="MFC6207231.1"/>
    <property type="molecule type" value="Genomic_DNA"/>
</dbReference>
<dbReference type="InterPro" id="IPR013154">
    <property type="entry name" value="ADH-like_N"/>
</dbReference>
<dbReference type="InterPro" id="IPR036291">
    <property type="entry name" value="NAD(P)-bd_dom_sf"/>
</dbReference>
<dbReference type="GO" id="GO:0016491">
    <property type="term" value="F:oxidoreductase activity"/>
    <property type="evidence" value="ECO:0007669"/>
    <property type="project" value="UniProtKB-KW"/>
</dbReference>
<dbReference type="Pfam" id="PF08240">
    <property type="entry name" value="ADH_N"/>
    <property type="match status" value="1"/>
</dbReference>
<dbReference type="InterPro" id="IPR011032">
    <property type="entry name" value="GroES-like_sf"/>
</dbReference>
<dbReference type="Gene3D" id="3.90.180.10">
    <property type="entry name" value="Medium-chain alcohol dehydrogenases, catalytic domain"/>
    <property type="match status" value="1"/>
</dbReference>
<protein>
    <submittedName>
        <fullName evidence="2">NADP-dependent oxidoreductase</fullName>
        <ecNumber evidence="2">1.-.-.-</ecNumber>
    </submittedName>
</protein>
<proteinExistence type="predicted"/>
<dbReference type="Pfam" id="PF13602">
    <property type="entry name" value="ADH_zinc_N_2"/>
    <property type="match status" value="1"/>
</dbReference>
<dbReference type="Proteomes" id="UP001596254">
    <property type="component" value="Unassembled WGS sequence"/>
</dbReference>
<gene>
    <name evidence="2" type="ORF">ACFP1G_07035</name>
</gene>
<evidence type="ECO:0000313" key="3">
    <source>
        <dbReference type="Proteomes" id="UP001596254"/>
    </source>
</evidence>
<comment type="caution">
    <text evidence="2">The sequence shown here is derived from an EMBL/GenBank/DDBJ whole genome shotgun (WGS) entry which is preliminary data.</text>
</comment>